<accession>A0A3N2PL99</accession>
<keyword evidence="1" id="KW-1133">Transmembrane helix</keyword>
<organism evidence="2 3">
    <name type="scientific">Sodiomyces alkalinus (strain CBS 110278 / VKM F-3762 / F11)</name>
    <name type="common">Alkaliphilic filamentous fungus</name>
    <dbReference type="NCBI Taxonomy" id="1314773"/>
    <lineage>
        <taxon>Eukaryota</taxon>
        <taxon>Fungi</taxon>
        <taxon>Dikarya</taxon>
        <taxon>Ascomycota</taxon>
        <taxon>Pezizomycotina</taxon>
        <taxon>Sordariomycetes</taxon>
        <taxon>Hypocreomycetidae</taxon>
        <taxon>Glomerellales</taxon>
        <taxon>Plectosphaerellaceae</taxon>
        <taxon>Sodiomyces</taxon>
    </lineage>
</organism>
<sequence>MPKDQAAEPPIVSDTGDITLAHHMLMIIPRNALRSLPNFIFSQPCYFSNSYPLSVNQSSNESYSCHFVPRFSGLQQLLYISRALKGVLIGNSGTGVNYFIIFPHCTLVLLFVPLVRALSAKDGATKAGDFFFSFSSSFLGGAWAWIYIPRATTAPTATGESCVVKKESIADFVLVYFQLGGGRRVVGGGQ</sequence>
<evidence type="ECO:0000313" key="3">
    <source>
        <dbReference type="Proteomes" id="UP000272025"/>
    </source>
</evidence>
<protein>
    <submittedName>
        <fullName evidence="2">Uncharacterized protein</fullName>
    </submittedName>
</protein>
<dbReference type="RefSeq" id="XP_028462912.1">
    <property type="nucleotide sequence ID" value="XM_028615680.1"/>
</dbReference>
<evidence type="ECO:0000313" key="2">
    <source>
        <dbReference type="EMBL" id="ROT35106.1"/>
    </source>
</evidence>
<name>A0A3N2PL99_SODAK</name>
<dbReference type="EMBL" id="ML119062">
    <property type="protein sequence ID" value="ROT35106.1"/>
    <property type="molecule type" value="Genomic_DNA"/>
</dbReference>
<keyword evidence="3" id="KW-1185">Reference proteome</keyword>
<keyword evidence="1" id="KW-0472">Membrane</keyword>
<feature type="transmembrane region" description="Helical" evidence="1">
    <location>
        <begin position="98"/>
        <end position="118"/>
    </location>
</feature>
<gene>
    <name evidence="2" type="ORF">SODALDRAFT_77720</name>
</gene>
<feature type="transmembrane region" description="Helical" evidence="1">
    <location>
        <begin position="130"/>
        <end position="148"/>
    </location>
</feature>
<evidence type="ECO:0000256" key="1">
    <source>
        <dbReference type="SAM" id="Phobius"/>
    </source>
</evidence>
<dbReference type="AlphaFoldDB" id="A0A3N2PL99"/>
<dbReference type="Proteomes" id="UP000272025">
    <property type="component" value="Unassembled WGS sequence"/>
</dbReference>
<keyword evidence="1" id="KW-0812">Transmembrane</keyword>
<reference evidence="2 3" key="1">
    <citation type="journal article" date="2018" name="Mol. Ecol.">
        <title>The obligate alkalophilic soda-lake fungus Sodiomyces alkalinus has shifted to a protein diet.</title>
        <authorList>
            <person name="Grum-Grzhimaylo A.A."/>
            <person name="Falkoski D.L."/>
            <person name="van den Heuvel J."/>
            <person name="Valero-Jimenez C.A."/>
            <person name="Min B."/>
            <person name="Choi I.G."/>
            <person name="Lipzen A."/>
            <person name="Daum C.G."/>
            <person name="Aanen D.K."/>
            <person name="Tsang A."/>
            <person name="Henrissat B."/>
            <person name="Bilanenko E.N."/>
            <person name="de Vries R.P."/>
            <person name="van Kan J.A.L."/>
            <person name="Grigoriev I.V."/>
            <person name="Debets A.J.M."/>
        </authorList>
    </citation>
    <scope>NUCLEOTIDE SEQUENCE [LARGE SCALE GENOMIC DNA]</scope>
    <source>
        <strain evidence="2 3">F11</strain>
    </source>
</reference>
<dbReference type="GeneID" id="39584157"/>
<proteinExistence type="predicted"/>